<dbReference type="EMBL" id="JAEOAQ010000006">
    <property type="protein sequence ID" value="KAG5418184.1"/>
    <property type="molecule type" value="Genomic_DNA"/>
</dbReference>
<dbReference type="Proteomes" id="UP000669133">
    <property type="component" value="Unassembled WGS sequence"/>
</dbReference>
<dbReference type="GeneID" id="93653143"/>
<feature type="region of interest" description="Disordered" evidence="1">
    <location>
        <begin position="46"/>
        <end position="116"/>
    </location>
</feature>
<name>A0A8H7ZDF6_9ASCO</name>
<organism evidence="2 3">
    <name type="scientific">Candida metapsilosis</name>
    <dbReference type="NCBI Taxonomy" id="273372"/>
    <lineage>
        <taxon>Eukaryota</taxon>
        <taxon>Fungi</taxon>
        <taxon>Dikarya</taxon>
        <taxon>Ascomycota</taxon>
        <taxon>Saccharomycotina</taxon>
        <taxon>Pichiomycetes</taxon>
        <taxon>Debaryomycetaceae</taxon>
        <taxon>Candida/Lodderomyces clade</taxon>
        <taxon>Candida</taxon>
    </lineage>
</organism>
<reference evidence="2 3" key="1">
    <citation type="submission" date="2020-12" db="EMBL/GenBank/DDBJ databases">
        <title>Effect of drift, selection, and recombination on the evolution of hybrid genomes in Candida yeast pathogens.</title>
        <authorList>
            <person name="Mixao V."/>
            <person name="Ksiezopolska E."/>
            <person name="Saus E."/>
            <person name="Boekhout T."/>
            <person name="Gacser A."/>
            <person name="Gabaldon T."/>
        </authorList>
    </citation>
    <scope>NUCLEOTIDE SEQUENCE [LARGE SCALE GENOMIC DNA]</scope>
    <source>
        <strain evidence="2 3">BP57</strain>
    </source>
</reference>
<feature type="compositionally biased region" description="Polar residues" evidence="1">
    <location>
        <begin position="87"/>
        <end position="101"/>
    </location>
</feature>
<feature type="compositionally biased region" description="Low complexity" evidence="1">
    <location>
        <begin position="47"/>
        <end position="66"/>
    </location>
</feature>
<keyword evidence="3" id="KW-1185">Reference proteome</keyword>
<accession>A0A8H7ZDF6</accession>
<proteinExistence type="predicted"/>
<evidence type="ECO:0000313" key="2">
    <source>
        <dbReference type="EMBL" id="KAG5418184.1"/>
    </source>
</evidence>
<gene>
    <name evidence="2" type="ORF">I9W82_004514</name>
</gene>
<dbReference type="RefSeq" id="XP_067547300.1">
    <property type="nucleotide sequence ID" value="XM_067693594.1"/>
</dbReference>
<dbReference type="OrthoDB" id="4020802at2759"/>
<dbReference type="AlphaFoldDB" id="A0A8H7ZDF6"/>
<sequence>MYVDHRSQVQQQPINNSFHESAPHSLQHHTTTDTATAAVTYHPIMYPTTSSSTSPSPKPTSSSPNSALPRLQTSGFSNYCHEKQRPESSTTITPNSSSHLHPSSATTTTQSSPLRASPILNSDNKICQWYCCSCGQSYGSVLYKHDYLKQNESTEHQEAANIYRTENPPTQSTRNYIFDSLKYYSQVVYRDHKHVLSNSPTLVKGDNYFECKGGDPNDAYNDNRQQQQEHSQEKPQEQTSAIDTPDSPRLNPHTPLVSPLHLDLNSSSNSLIEYQDRAILSIPNRFTCHRCNHMMCPYCLKLRLKDI</sequence>
<protein>
    <submittedName>
        <fullName evidence="2">Uncharacterized protein</fullName>
    </submittedName>
</protein>
<feature type="compositionally biased region" description="Low complexity" evidence="1">
    <location>
        <begin position="103"/>
        <end position="112"/>
    </location>
</feature>
<evidence type="ECO:0000256" key="1">
    <source>
        <dbReference type="SAM" id="MobiDB-lite"/>
    </source>
</evidence>
<comment type="caution">
    <text evidence="2">The sequence shown here is derived from an EMBL/GenBank/DDBJ whole genome shotgun (WGS) entry which is preliminary data.</text>
</comment>
<feature type="region of interest" description="Disordered" evidence="1">
    <location>
        <begin position="214"/>
        <end position="256"/>
    </location>
</feature>
<evidence type="ECO:0000313" key="3">
    <source>
        <dbReference type="Proteomes" id="UP000669133"/>
    </source>
</evidence>